<feature type="coiled-coil region" evidence="1">
    <location>
        <begin position="85"/>
        <end position="112"/>
    </location>
</feature>
<feature type="chain" id="PRO_5007577925" evidence="2">
    <location>
        <begin position="24"/>
        <end position="150"/>
    </location>
</feature>
<dbReference type="PATRIC" id="fig|1121338.3.peg.1903"/>
<protein>
    <submittedName>
        <fullName evidence="3">Uncharacterized protein</fullName>
    </submittedName>
</protein>
<feature type="signal peptide" evidence="2">
    <location>
        <begin position="1"/>
        <end position="23"/>
    </location>
</feature>
<evidence type="ECO:0000313" key="4">
    <source>
        <dbReference type="Proteomes" id="UP000075531"/>
    </source>
</evidence>
<proteinExistence type="predicted"/>
<evidence type="ECO:0000313" key="3">
    <source>
        <dbReference type="EMBL" id="KYH34203.1"/>
    </source>
</evidence>
<organism evidence="3 4">
    <name type="scientific">Clostridium tepidiprofundi DSM 19306</name>
    <dbReference type="NCBI Taxonomy" id="1121338"/>
    <lineage>
        <taxon>Bacteria</taxon>
        <taxon>Bacillati</taxon>
        <taxon>Bacillota</taxon>
        <taxon>Clostridia</taxon>
        <taxon>Eubacteriales</taxon>
        <taxon>Clostridiaceae</taxon>
        <taxon>Clostridium</taxon>
    </lineage>
</organism>
<sequence length="150" mass="17052">MKKRLFSALLTISLLLGVGQVYATTVLDTNIIDLISKSFISIKAHYDDATKNDLNNLDNAYKKKISNYIKYKVNKSFSDIEKYKSSEISRANKELEKYYENLKNAIDSEIDSNTQKTKNSITTEVNNSIESIKNDINNSLSTALKQNLKK</sequence>
<reference evidence="3 4" key="1">
    <citation type="submission" date="2016-02" db="EMBL/GenBank/DDBJ databases">
        <title>Genome sequence of Clostridium tepidiprofundi DSM 19306.</title>
        <authorList>
            <person name="Poehlein A."/>
            <person name="Daniel R."/>
        </authorList>
    </citation>
    <scope>NUCLEOTIDE SEQUENCE [LARGE SCALE GENOMIC DNA]</scope>
    <source>
        <strain evidence="3 4">DSM 19306</strain>
    </source>
</reference>
<name>A0A151B346_9CLOT</name>
<keyword evidence="2" id="KW-0732">Signal</keyword>
<keyword evidence="1" id="KW-0175">Coiled coil</keyword>
<keyword evidence="4" id="KW-1185">Reference proteome</keyword>
<dbReference type="Proteomes" id="UP000075531">
    <property type="component" value="Unassembled WGS sequence"/>
</dbReference>
<dbReference type="EMBL" id="LTBA01000022">
    <property type="protein sequence ID" value="KYH34203.1"/>
    <property type="molecule type" value="Genomic_DNA"/>
</dbReference>
<dbReference type="AlphaFoldDB" id="A0A151B346"/>
<gene>
    <name evidence="3" type="ORF">CLTEP_18560</name>
</gene>
<evidence type="ECO:0000256" key="2">
    <source>
        <dbReference type="SAM" id="SignalP"/>
    </source>
</evidence>
<comment type="caution">
    <text evidence="3">The sequence shown here is derived from an EMBL/GenBank/DDBJ whole genome shotgun (WGS) entry which is preliminary data.</text>
</comment>
<evidence type="ECO:0000256" key="1">
    <source>
        <dbReference type="SAM" id="Coils"/>
    </source>
</evidence>
<dbReference type="RefSeq" id="WP_066825770.1">
    <property type="nucleotide sequence ID" value="NZ_LTBA01000022.1"/>
</dbReference>
<accession>A0A151B346</accession>